<evidence type="ECO:0000256" key="1">
    <source>
        <dbReference type="SAM" id="MobiDB-lite"/>
    </source>
</evidence>
<organism evidence="2 3">
    <name type="scientific">Pararge aegeria aegeria</name>
    <dbReference type="NCBI Taxonomy" id="348720"/>
    <lineage>
        <taxon>Eukaryota</taxon>
        <taxon>Metazoa</taxon>
        <taxon>Ecdysozoa</taxon>
        <taxon>Arthropoda</taxon>
        <taxon>Hexapoda</taxon>
        <taxon>Insecta</taxon>
        <taxon>Pterygota</taxon>
        <taxon>Neoptera</taxon>
        <taxon>Endopterygota</taxon>
        <taxon>Lepidoptera</taxon>
        <taxon>Glossata</taxon>
        <taxon>Ditrysia</taxon>
        <taxon>Papilionoidea</taxon>
        <taxon>Nymphalidae</taxon>
        <taxon>Satyrinae</taxon>
        <taxon>Satyrini</taxon>
        <taxon>Parargina</taxon>
        <taxon>Pararge</taxon>
    </lineage>
</organism>
<feature type="compositionally biased region" description="Basic and acidic residues" evidence="1">
    <location>
        <begin position="81"/>
        <end position="90"/>
    </location>
</feature>
<comment type="caution">
    <text evidence="2">The sequence shown here is derived from an EMBL/GenBank/DDBJ whole genome shotgun (WGS) entry which is preliminary data.</text>
</comment>
<sequence>MMDGVRRPAGPCEAARPDKCVVSCPRQVDLAARQHAVEPGRAGVPAPVTYECAAPDVPTLAAQSGLRNNPPKILYTRGRSKASEKYPTRD</sequence>
<evidence type="ECO:0000313" key="3">
    <source>
        <dbReference type="Proteomes" id="UP000838756"/>
    </source>
</evidence>
<dbReference type="AlphaFoldDB" id="A0A8S4QLC3"/>
<keyword evidence="3" id="KW-1185">Reference proteome</keyword>
<protein>
    <submittedName>
        <fullName evidence="2">Jg15209 protein</fullName>
    </submittedName>
</protein>
<gene>
    <name evidence="2" type="primary">jg15209</name>
    <name evidence="2" type="ORF">PAEG_LOCUS1595</name>
</gene>
<accession>A0A8S4QLC3</accession>
<feature type="region of interest" description="Disordered" evidence="1">
    <location>
        <begin position="61"/>
        <end position="90"/>
    </location>
</feature>
<dbReference type="Proteomes" id="UP000838756">
    <property type="component" value="Unassembled WGS sequence"/>
</dbReference>
<name>A0A8S4QLC3_9NEOP</name>
<dbReference type="EMBL" id="CAKXAJ010005697">
    <property type="protein sequence ID" value="CAH2209195.1"/>
    <property type="molecule type" value="Genomic_DNA"/>
</dbReference>
<reference evidence="2" key="1">
    <citation type="submission" date="2022-03" db="EMBL/GenBank/DDBJ databases">
        <authorList>
            <person name="Lindestad O."/>
        </authorList>
    </citation>
    <scope>NUCLEOTIDE SEQUENCE</scope>
</reference>
<evidence type="ECO:0000313" key="2">
    <source>
        <dbReference type="EMBL" id="CAH2209195.1"/>
    </source>
</evidence>
<proteinExistence type="predicted"/>